<dbReference type="InterPro" id="IPR003362">
    <property type="entry name" value="Bact_transf"/>
</dbReference>
<evidence type="ECO:0000256" key="4">
    <source>
        <dbReference type="ARBA" id="ARBA00022692"/>
    </source>
</evidence>
<evidence type="ECO:0000313" key="9">
    <source>
        <dbReference type="EMBL" id="BBI31766.1"/>
    </source>
</evidence>
<dbReference type="EMBL" id="AP019400">
    <property type="protein sequence ID" value="BBI31766.1"/>
    <property type="molecule type" value="Genomic_DNA"/>
</dbReference>
<gene>
    <name evidence="9" type="primary">epsE</name>
    <name evidence="9" type="ORF">KCTCHS21_11650</name>
</gene>
<evidence type="ECO:0000256" key="2">
    <source>
        <dbReference type="ARBA" id="ARBA00006464"/>
    </source>
</evidence>
<evidence type="ECO:0000256" key="1">
    <source>
        <dbReference type="ARBA" id="ARBA00004141"/>
    </source>
</evidence>
<keyword evidence="3" id="KW-0808">Transferase</keyword>
<dbReference type="AlphaFoldDB" id="A0A3T1D0Z7"/>
<dbReference type="PANTHER" id="PTHR30576:SF10">
    <property type="entry name" value="SLL5057 PROTEIN"/>
    <property type="match status" value="1"/>
</dbReference>
<dbReference type="PANTHER" id="PTHR30576">
    <property type="entry name" value="COLANIC BIOSYNTHESIS UDP-GLUCOSE LIPID CARRIER TRANSFERASE"/>
    <property type="match status" value="1"/>
</dbReference>
<evidence type="ECO:0000313" key="10">
    <source>
        <dbReference type="Proteomes" id="UP000289856"/>
    </source>
</evidence>
<dbReference type="NCBIfam" id="TIGR03025">
    <property type="entry name" value="EPS_sugtrans"/>
    <property type="match status" value="1"/>
</dbReference>
<name>A0A3T1D0Z7_9BACL</name>
<dbReference type="Proteomes" id="UP000289856">
    <property type="component" value="Chromosome"/>
</dbReference>
<sequence length="217" mass="25102">MISREADMELEAPRISLQQGLAKRLLDVSLAAFGMIFLLPVFLLVAVSIKLDDPKGKVFFQQTRVGKNGKTFKMYKFRSMVSNADQILNHILHLNEIDGAMFKIKDDPRITRVGRFIRRTSLDELPQFINVLKGDMSLVGPRPPLPREVETYTTYERQRLQVIPGCTGLWQVSGRNNIDFKAMVELDLKYINQRSIWFDIKLIFRTISVMFRTKDAY</sequence>
<keyword evidence="5 7" id="KW-1133">Transmembrane helix</keyword>
<evidence type="ECO:0000256" key="6">
    <source>
        <dbReference type="ARBA" id="ARBA00023136"/>
    </source>
</evidence>
<dbReference type="InterPro" id="IPR017475">
    <property type="entry name" value="EPS_sugar_tfrase"/>
</dbReference>
<dbReference type="GO" id="GO:0016780">
    <property type="term" value="F:phosphotransferase activity, for other substituted phosphate groups"/>
    <property type="evidence" value="ECO:0007669"/>
    <property type="project" value="TreeGrafter"/>
</dbReference>
<accession>A0A3T1D0Z7</accession>
<reference evidence="9 10" key="1">
    <citation type="submission" date="2019-01" db="EMBL/GenBank/DDBJ databases">
        <title>Complete genome sequence of Cohnella hallensis HS21 isolated from Korean fir (Abies koreana) rhizospheric soil.</title>
        <authorList>
            <person name="Jiang L."/>
            <person name="Kang S.W."/>
            <person name="Kim S."/>
            <person name="Jung J."/>
            <person name="Kim C.Y."/>
            <person name="Kim D.H."/>
            <person name="Kim S.W."/>
            <person name="Lee J."/>
        </authorList>
    </citation>
    <scope>NUCLEOTIDE SEQUENCE [LARGE SCALE GENOMIC DNA]</scope>
    <source>
        <strain evidence="9 10">HS21</strain>
    </source>
</reference>
<keyword evidence="4 7" id="KW-0812">Transmembrane</keyword>
<comment type="similarity">
    <text evidence="2">Belongs to the bacterial sugar transferase family.</text>
</comment>
<protein>
    <submittedName>
        <fullName evidence="9">Multidrug MFS transporter</fullName>
    </submittedName>
</protein>
<proteinExistence type="inferred from homology"/>
<evidence type="ECO:0000256" key="7">
    <source>
        <dbReference type="SAM" id="Phobius"/>
    </source>
</evidence>
<feature type="domain" description="Bacterial sugar transferase" evidence="8">
    <location>
        <begin position="23"/>
        <end position="211"/>
    </location>
</feature>
<dbReference type="Pfam" id="PF02397">
    <property type="entry name" value="Bac_transf"/>
    <property type="match status" value="1"/>
</dbReference>
<comment type="subcellular location">
    <subcellularLocation>
        <location evidence="1">Membrane</location>
        <topology evidence="1">Multi-pass membrane protein</topology>
    </subcellularLocation>
</comment>
<keyword evidence="6 7" id="KW-0472">Membrane</keyword>
<evidence type="ECO:0000256" key="3">
    <source>
        <dbReference type="ARBA" id="ARBA00022679"/>
    </source>
</evidence>
<dbReference type="KEGG" id="cohn:KCTCHS21_11650"/>
<keyword evidence="10" id="KW-1185">Reference proteome</keyword>
<organism evidence="9 10">
    <name type="scientific">Cohnella abietis</name>
    <dbReference type="NCBI Taxonomy" id="2507935"/>
    <lineage>
        <taxon>Bacteria</taxon>
        <taxon>Bacillati</taxon>
        <taxon>Bacillota</taxon>
        <taxon>Bacilli</taxon>
        <taxon>Bacillales</taxon>
        <taxon>Paenibacillaceae</taxon>
        <taxon>Cohnella</taxon>
    </lineage>
</organism>
<dbReference type="GO" id="GO:0016020">
    <property type="term" value="C:membrane"/>
    <property type="evidence" value="ECO:0007669"/>
    <property type="project" value="UniProtKB-SubCell"/>
</dbReference>
<feature type="transmembrane region" description="Helical" evidence="7">
    <location>
        <begin position="30"/>
        <end position="49"/>
    </location>
</feature>
<evidence type="ECO:0000256" key="5">
    <source>
        <dbReference type="ARBA" id="ARBA00022989"/>
    </source>
</evidence>
<evidence type="ECO:0000259" key="8">
    <source>
        <dbReference type="Pfam" id="PF02397"/>
    </source>
</evidence>
<dbReference type="OrthoDB" id="9808602at2"/>